<keyword evidence="4" id="KW-1185">Reference proteome</keyword>
<organism evidence="3 4">
    <name type="scientific">Hondaea fermentalgiana</name>
    <dbReference type="NCBI Taxonomy" id="2315210"/>
    <lineage>
        <taxon>Eukaryota</taxon>
        <taxon>Sar</taxon>
        <taxon>Stramenopiles</taxon>
        <taxon>Bigyra</taxon>
        <taxon>Labyrinthulomycetes</taxon>
        <taxon>Thraustochytrida</taxon>
        <taxon>Thraustochytriidae</taxon>
        <taxon>Hondaea</taxon>
    </lineage>
</organism>
<feature type="compositionally biased region" description="Low complexity" evidence="1">
    <location>
        <begin position="29"/>
        <end position="39"/>
    </location>
</feature>
<dbReference type="InterPro" id="IPR051918">
    <property type="entry name" value="STPP_CPPED1"/>
</dbReference>
<evidence type="ECO:0000259" key="2">
    <source>
        <dbReference type="PROSITE" id="PS50090"/>
    </source>
</evidence>
<feature type="domain" description="Myb-like" evidence="2">
    <location>
        <begin position="384"/>
        <end position="443"/>
    </location>
</feature>
<protein>
    <submittedName>
        <fullName evidence="3">Serine/threonine-protein phosphatase CPPED1</fullName>
    </submittedName>
</protein>
<dbReference type="Gene3D" id="3.60.21.10">
    <property type="match status" value="1"/>
</dbReference>
<dbReference type="InParanoid" id="A0A2R5GSG6"/>
<evidence type="ECO:0000256" key="1">
    <source>
        <dbReference type="SAM" id="MobiDB-lite"/>
    </source>
</evidence>
<dbReference type="PROSITE" id="PS50090">
    <property type="entry name" value="MYB_LIKE"/>
    <property type="match status" value="1"/>
</dbReference>
<dbReference type="SUPFAM" id="SSF56300">
    <property type="entry name" value="Metallo-dependent phosphatases"/>
    <property type="match status" value="1"/>
</dbReference>
<name>A0A2R5GSG6_9STRA</name>
<dbReference type="AlphaFoldDB" id="A0A2R5GSG6"/>
<reference evidence="3 4" key="1">
    <citation type="submission" date="2017-12" db="EMBL/GenBank/DDBJ databases">
        <title>Sequencing, de novo assembly and annotation of complete genome of a new Thraustochytrid species, strain FCC1311.</title>
        <authorList>
            <person name="Sedici K."/>
            <person name="Godart F."/>
            <person name="Aiese Cigliano R."/>
            <person name="Sanseverino W."/>
            <person name="Barakat M."/>
            <person name="Ortet P."/>
            <person name="Marechal E."/>
            <person name="Cagnac O."/>
            <person name="Amato A."/>
        </authorList>
    </citation>
    <scope>NUCLEOTIDE SEQUENCE [LARGE SCALE GENOMIC DNA]</scope>
</reference>
<evidence type="ECO:0000313" key="3">
    <source>
        <dbReference type="EMBL" id="GBG33790.1"/>
    </source>
</evidence>
<dbReference type="Proteomes" id="UP000241890">
    <property type="component" value="Unassembled WGS sequence"/>
</dbReference>
<comment type="caution">
    <text evidence="3">The sequence shown here is derived from an EMBL/GenBank/DDBJ whole genome shotgun (WGS) entry which is preliminary data.</text>
</comment>
<dbReference type="InterPro" id="IPR001005">
    <property type="entry name" value="SANT/Myb"/>
</dbReference>
<proteinExistence type="predicted"/>
<accession>A0A2R5GSG6</accession>
<feature type="compositionally biased region" description="Polar residues" evidence="1">
    <location>
        <begin position="40"/>
        <end position="51"/>
    </location>
</feature>
<dbReference type="PANTHER" id="PTHR43143:SF1">
    <property type="entry name" value="SERINE_THREONINE-PROTEIN PHOSPHATASE CPPED1"/>
    <property type="match status" value="1"/>
</dbReference>
<dbReference type="InterPro" id="IPR029052">
    <property type="entry name" value="Metallo-depent_PP-like"/>
</dbReference>
<dbReference type="GO" id="GO:0016787">
    <property type="term" value="F:hydrolase activity"/>
    <property type="evidence" value="ECO:0007669"/>
    <property type="project" value="InterPro"/>
</dbReference>
<feature type="region of interest" description="Disordered" evidence="1">
    <location>
        <begin position="1"/>
        <end position="53"/>
    </location>
</feature>
<dbReference type="Pfam" id="PF00149">
    <property type="entry name" value="Metallophos"/>
    <property type="match status" value="1"/>
</dbReference>
<dbReference type="InterPro" id="IPR004843">
    <property type="entry name" value="Calcineurin-like_PHP"/>
</dbReference>
<sequence>MAEPQAAARVDEQRFRRATGRRFVGLSGGATATPTGTSTRSENAAQTQQRGQAEGEEYTFVQLADTQFGMMAQSKSMQWYLQLRQLVYLATCGRNDGKALIPVPEMRAALKDTDDEALLELEIELARKAVKIINRLQPKPRFAVVCGDLTNAFPDKKPAQQDKEVAVFKQIFSQLDPEIELVCVCGNHDVGQKPTPRTIERYKDRFGDDYFSFRVGPDRFVVLNSQLYVDSSQCREAAEAQDVWLDTELFDKKPQTVRHSIAFSHVPPFVWQPDEHHAGFNMPQAARMKLLSRLAQAGFSHIFCGHYHRNAGGIFQRKHLGPIEVVTTAAIGGNIGTDPEADELAFEGMKSIDVSDRLSGMRIVHVGPNGVRHEFRTLRELRDEYREARDAWTSNEDATILKMREAGGKWEDIASALTNQQQGAGSERARSASLVKHRYRKLAAQAS</sequence>
<dbReference type="EMBL" id="BEYU01000170">
    <property type="protein sequence ID" value="GBG33790.1"/>
    <property type="molecule type" value="Genomic_DNA"/>
</dbReference>
<dbReference type="OrthoDB" id="45007at2759"/>
<evidence type="ECO:0000313" key="4">
    <source>
        <dbReference type="Proteomes" id="UP000241890"/>
    </source>
</evidence>
<gene>
    <name evidence="3" type="ORF">FCC1311_100132</name>
</gene>
<dbReference type="PANTHER" id="PTHR43143">
    <property type="entry name" value="METALLOPHOSPHOESTERASE, CALCINEURIN SUPERFAMILY"/>
    <property type="match status" value="1"/>
</dbReference>